<name>A0A414LUV8_9FIRM</name>
<keyword evidence="9" id="KW-0456">Lyase</keyword>
<evidence type="ECO:0000256" key="3">
    <source>
        <dbReference type="ARBA" id="ARBA00009640"/>
    </source>
</evidence>
<gene>
    <name evidence="11" type="primary">folK</name>
    <name evidence="11" type="ORF">DW707_07610</name>
</gene>
<dbReference type="PROSITE" id="PS00794">
    <property type="entry name" value="HPPK"/>
    <property type="match status" value="1"/>
</dbReference>
<dbReference type="Proteomes" id="UP000286271">
    <property type="component" value="Unassembled WGS sequence"/>
</dbReference>
<evidence type="ECO:0000256" key="4">
    <source>
        <dbReference type="ARBA" id="ARBA00022679"/>
    </source>
</evidence>
<dbReference type="EC" id="2.7.6.3" evidence="9"/>
<dbReference type="EMBL" id="QSKW01000009">
    <property type="protein sequence ID" value="RHE98419.1"/>
    <property type="molecule type" value="Genomic_DNA"/>
</dbReference>
<dbReference type="GO" id="GO:0005524">
    <property type="term" value="F:ATP binding"/>
    <property type="evidence" value="ECO:0007669"/>
    <property type="project" value="UniProtKB-KW"/>
</dbReference>
<dbReference type="CDD" id="cd00534">
    <property type="entry name" value="DHNA_DHNTPE"/>
    <property type="match status" value="1"/>
</dbReference>
<evidence type="ECO:0000313" key="12">
    <source>
        <dbReference type="Proteomes" id="UP000286271"/>
    </source>
</evidence>
<evidence type="ECO:0000256" key="6">
    <source>
        <dbReference type="ARBA" id="ARBA00022777"/>
    </source>
</evidence>
<keyword evidence="8 9" id="KW-0289">Folate biosynthesis</keyword>
<dbReference type="Pfam" id="PF01288">
    <property type="entry name" value="HPPK"/>
    <property type="match status" value="1"/>
</dbReference>
<dbReference type="GO" id="GO:0046654">
    <property type="term" value="P:tetrahydrofolate biosynthetic process"/>
    <property type="evidence" value="ECO:0007669"/>
    <property type="project" value="UniProtKB-UniRule"/>
</dbReference>
<evidence type="ECO:0000313" key="11">
    <source>
        <dbReference type="EMBL" id="RHE98419.1"/>
    </source>
</evidence>
<dbReference type="GO" id="GO:0003848">
    <property type="term" value="F:2-amino-4-hydroxy-6-hydroxymethyldihydropteridine diphosphokinase activity"/>
    <property type="evidence" value="ECO:0007669"/>
    <property type="project" value="UniProtKB-EC"/>
</dbReference>
<comment type="function">
    <text evidence="9">Catalyzes the conversion of 7,8-dihydroneopterin to 6-hydroxymethyl-7,8-dihydropterin.</text>
</comment>
<dbReference type="UniPathway" id="UPA00077">
    <property type="reaction ID" value="UER00154"/>
</dbReference>
<dbReference type="SUPFAM" id="SSF55620">
    <property type="entry name" value="Tetrahydrobiopterin biosynthesis enzymes-like"/>
    <property type="match status" value="1"/>
</dbReference>
<organism evidence="11 12">
    <name type="scientific">Roseburia inulinivorans</name>
    <dbReference type="NCBI Taxonomy" id="360807"/>
    <lineage>
        <taxon>Bacteria</taxon>
        <taxon>Bacillati</taxon>
        <taxon>Bacillota</taxon>
        <taxon>Clostridia</taxon>
        <taxon>Lachnospirales</taxon>
        <taxon>Lachnospiraceae</taxon>
        <taxon>Roseburia</taxon>
    </lineage>
</organism>
<reference evidence="11 12" key="1">
    <citation type="submission" date="2018-08" db="EMBL/GenBank/DDBJ databases">
        <title>A genome reference for cultivated species of the human gut microbiota.</title>
        <authorList>
            <person name="Zou Y."/>
            <person name="Xue W."/>
            <person name="Luo G."/>
        </authorList>
    </citation>
    <scope>NUCLEOTIDE SEQUENCE [LARGE SCALE GENOMIC DNA]</scope>
    <source>
        <strain evidence="11 12">AM27-11</strain>
    </source>
</reference>
<dbReference type="PANTHER" id="PTHR43071:SF1">
    <property type="entry name" value="2-AMINO-4-HYDROXY-6-HYDROXYMETHYLDIHYDROPTERIDINE PYROPHOSPHOKINASE"/>
    <property type="match status" value="1"/>
</dbReference>
<dbReference type="Pfam" id="PF02152">
    <property type="entry name" value="FolB"/>
    <property type="match status" value="1"/>
</dbReference>
<dbReference type="InterPro" id="IPR043133">
    <property type="entry name" value="GTP-CH-I_C/QueF"/>
</dbReference>
<dbReference type="InterPro" id="IPR035907">
    <property type="entry name" value="Hppk_sf"/>
</dbReference>
<dbReference type="CDD" id="cd00483">
    <property type="entry name" value="HPPK"/>
    <property type="match status" value="1"/>
</dbReference>
<evidence type="ECO:0000256" key="1">
    <source>
        <dbReference type="ARBA" id="ARBA00000198"/>
    </source>
</evidence>
<dbReference type="NCBIfam" id="TIGR00525">
    <property type="entry name" value="folB"/>
    <property type="match status" value="1"/>
</dbReference>
<feature type="domain" description="7,8-dihydro-6-hydroxymethylpterin-pyrophosphokinase" evidence="10">
    <location>
        <begin position="208"/>
        <end position="219"/>
    </location>
</feature>
<dbReference type="SMART" id="SM00905">
    <property type="entry name" value="FolB"/>
    <property type="match status" value="1"/>
</dbReference>
<comment type="caution">
    <text evidence="11">The sequence shown here is derived from an EMBL/GenBank/DDBJ whole genome shotgun (WGS) entry which is preliminary data.</text>
</comment>
<dbReference type="InterPro" id="IPR000550">
    <property type="entry name" value="Hppk"/>
</dbReference>
<dbReference type="GO" id="GO:0016301">
    <property type="term" value="F:kinase activity"/>
    <property type="evidence" value="ECO:0007669"/>
    <property type="project" value="UniProtKB-KW"/>
</dbReference>
<dbReference type="NCBIfam" id="TIGR01498">
    <property type="entry name" value="folK"/>
    <property type="match status" value="1"/>
</dbReference>
<evidence type="ECO:0000256" key="9">
    <source>
        <dbReference type="RuleBase" id="RU362079"/>
    </source>
</evidence>
<dbReference type="SUPFAM" id="SSF55083">
    <property type="entry name" value="6-hydroxymethyl-7,8-dihydropterin pyrophosphokinase, HPPK"/>
    <property type="match status" value="1"/>
</dbReference>
<protein>
    <recommendedName>
        <fullName evidence="9">Bifunctional folate synthesis protein</fullName>
    </recommendedName>
    <domain>
        <recommendedName>
            <fullName evidence="9">Dihydroneopterin aldolase</fullName>
            <shortName evidence="9">DHNA</shortName>
            <ecNumber evidence="9">4.1.2.25</ecNumber>
        </recommendedName>
        <alternativeName>
            <fullName evidence="9">7,8-dihydroneopterin aldolase</fullName>
        </alternativeName>
    </domain>
    <domain>
        <recommendedName>
            <fullName evidence="9">2-amino-4-hydroxy-6-hydroxymethyldihydropteridine pyrophosphokinase</fullName>
            <ecNumber evidence="9">2.7.6.3</ecNumber>
        </recommendedName>
        <alternativeName>
            <fullName evidence="9">6-hydroxymethyl-7,8-dihydropterin pyrophosphokinase</fullName>
            <shortName evidence="9">PPPK</shortName>
        </alternativeName>
        <alternativeName>
            <fullName evidence="9">7,8-dihydro-6-hydroxymethylpterin pyrophosphokinase</fullName>
            <shortName evidence="9">HPPK</shortName>
        </alternativeName>
    </domain>
</protein>
<evidence type="ECO:0000256" key="7">
    <source>
        <dbReference type="ARBA" id="ARBA00022840"/>
    </source>
</evidence>
<dbReference type="GO" id="GO:0046656">
    <property type="term" value="P:folic acid biosynthetic process"/>
    <property type="evidence" value="ECO:0007669"/>
    <property type="project" value="UniProtKB-UniRule"/>
</dbReference>
<dbReference type="AlphaFoldDB" id="A0A414LUV8"/>
<dbReference type="InterPro" id="IPR006157">
    <property type="entry name" value="FolB_dom"/>
</dbReference>
<dbReference type="Gene3D" id="3.30.70.560">
    <property type="entry name" value="7,8-Dihydro-6-hydroxymethylpterin-pyrophosphokinase HPPK"/>
    <property type="match status" value="1"/>
</dbReference>
<comment type="catalytic activity">
    <reaction evidence="1">
        <text>6-hydroxymethyl-7,8-dihydropterin + ATP = (7,8-dihydropterin-6-yl)methyl diphosphate + AMP + H(+)</text>
        <dbReference type="Rhea" id="RHEA:11412"/>
        <dbReference type="ChEBI" id="CHEBI:15378"/>
        <dbReference type="ChEBI" id="CHEBI:30616"/>
        <dbReference type="ChEBI" id="CHEBI:44841"/>
        <dbReference type="ChEBI" id="CHEBI:72950"/>
        <dbReference type="ChEBI" id="CHEBI:456215"/>
        <dbReference type="EC" id="2.7.6.3"/>
    </reaction>
</comment>
<comment type="similarity">
    <text evidence="3">In the N-terminal section; belongs to the DHNA family.</text>
</comment>
<dbReference type="InterPro" id="IPR006156">
    <property type="entry name" value="Dihydroneopterin_aldolase"/>
</dbReference>
<evidence type="ECO:0000259" key="10">
    <source>
        <dbReference type="PROSITE" id="PS00794"/>
    </source>
</evidence>
<dbReference type="NCBIfam" id="TIGR00526">
    <property type="entry name" value="folB_dom"/>
    <property type="match status" value="1"/>
</dbReference>
<sequence>MTGDFIKITNLKVFAHHGVFPEETRDGQDFYVNAKLFLDCRKAGKTDNLSDSLNYGEVSHFITDFLQDHTYKLIESVAEQLAEAMLLSMPVLKGVEIELCKPHAPIGLPFENVSVTMKRQWHEVYLAVGSNLGDKNAYIGNGINELRRIKEIKEVRVSELLVTKPYGGVEQDDFVNGAIALKTLLSPQELLEKLHEIEQHANRERIIHWGPRTLDLDIIFYDKLVYEDEDLIIPHIDMQNRDFVLKPLAELCPNYRHPVFGKTVSQLLGELKER</sequence>
<proteinExistence type="inferred from homology"/>
<comment type="pathway">
    <text evidence="9">Cofactor biosynthesis; tetrahydrofolate biosynthesis; 2-amino-4-hydroxy-6-hydroxymethyl-7,8-dihydropteridine diphosphate from 7,8-dihydroneopterin triphosphate: step 3/4.</text>
</comment>
<comment type="similarity">
    <text evidence="9">Belongs to the DHNA family.</text>
</comment>
<evidence type="ECO:0000256" key="5">
    <source>
        <dbReference type="ARBA" id="ARBA00022741"/>
    </source>
</evidence>
<comment type="pathway">
    <text evidence="2">Cofactor biosynthesis; tetrahydrofolate biosynthesis; 2-amino-4-hydroxy-6-hydroxymethyl-7,8-dihydropteridine diphosphate from 7,8-dihydroneopterin triphosphate: step 4/4.</text>
</comment>
<keyword evidence="4 11" id="KW-0808">Transferase</keyword>
<comment type="catalytic activity">
    <reaction evidence="9">
        <text>7,8-dihydroneopterin = 6-hydroxymethyl-7,8-dihydropterin + glycolaldehyde</text>
        <dbReference type="Rhea" id="RHEA:10540"/>
        <dbReference type="ChEBI" id="CHEBI:17001"/>
        <dbReference type="ChEBI" id="CHEBI:17071"/>
        <dbReference type="ChEBI" id="CHEBI:44841"/>
        <dbReference type="EC" id="4.1.2.25"/>
    </reaction>
</comment>
<accession>A0A414LUV8</accession>
<dbReference type="GO" id="GO:0004150">
    <property type="term" value="F:dihydroneopterin aldolase activity"/>
    <property type="evidence" value="ECO:0007669"/>
    <property type="project" value="UniProtKB-UniRule"/>
</dbReference>
<keyword evidence="7" id="KW-0067">ATP-binding</keyword>
<dbReference type="PANTHER" id="PTHR43071">
    <property type="entry name" value="2-AMINO-4-HYDROXY-6-HYDROXYMETHYLDIHYDROPTERIDINE PYROPHOSPHOKINASE"/>
    <property type="match status" value="1"/>
</dbReference>
<keyword evidence="6 11" id="KW-0418">Kinase</keyword>
<keyword evidence="5" id="KW-0547">Nucleotide-binding</keyword>
<dbReference type="EC" id="4.1.2.25" evidence="9"/>
<dbReference type="Gene3D" id="3.30.1130.10">
    <property type="match status" value="1"/>
</dbReference>
<evidence type="ECO:0000256" key="8">
    <source>
        <dbReference type="ARBA" id="ARBA00022909"/>
    </source>
</evidence>
<evidence type="ECO:0000256" key="2">
    <source>
        <dbReference type="ARBA" id="ARBA00005051"/>
    </source>
</evidence>